<organism evidence="9 10">
    <name type="scientific">Corynebacterium antarcticum</name>
    <dbReference type="NCBI Taxonomy" id="2800405"/>
    <lineage>
        <taxon>Bacteria</taxon>
        <taxon>Bacillati</taxon>
        <taxon>Actinomycetota</taxon>
        <taxon>Actinomycetes</taxon>
        <taxon>Mycobacteriales</taxon>
        <taxon>Corynebacteriaceae</taxon>
        <taxon>Corynebacterium</taxon>
    </lineage>
</organism>
<keyword evidence="4 7" id="KW-0812">Transmembrane</keyword>
<dbReference type="Pfam" id="PF09335">
    <property type="entry name" value="VTT_dom"/>
    <property type="match status" value="1"/>
</dbReference>
<gene>
    <name evidence="9" type="ORF">JIM95_04845</name>
</gene>
<reference evidence="9" key="1">
    <citation type="submission" date="2021-01" db="EMBL/GenBank/DDBJ databases">
        <title>Characterization of Corynebacterium spp. from penguins.</title>
        <authorList>
            <person name="Svec P."/>
        </authorList>
    </citation>
    <scope>NUCLEOTIDE SEQUENCE</scope>
    <source>
        <strain evidence="9">CCM 8835</strain>
    </source>
</reference>
<evidence type="ECO:0000256" key="1">
    <source>
        <dbReference type="ARBA" id="ARBA00004651"/>
    </source>
</evidence>
<protein>
    <recommendedName>
        <fullName evidence="7">TVP38/TMEM64 family membrane protein</fullName>
    </recommendedName>
</protein>
<dbReference type="InterPro" id="IPR015414">
    <property type="entry name" value="TMEM64"/>
</dbReference>
<evidence type="ECO:0000313" key="10">
    <source>
        <dbReference type="Proteomes" id="UP000650005"/>
    </source>
</evidence>
<sequence length="249" mass="26478">MRTRKLVTVIGFRNRGRRALRALASGTTQLFRGFLALPLLKRLAIIAFAGAAAVAVVYVDVPGVARLRTWSEETGGWFPLAFFTGYVVITQFPVPRTILTLTSGILFGPALGIIIAVTATTTSAALSLSIVRTLLGDWIRPRLTHPTVVDINARLRERGWLAVASLRMIAVVPFSVLNYTAALTRVPLPVFTVATLLGSAPGTVMTVILGDALTGQADPAVVVVTVVLTLIGVSGLVLDSRLPVTGKLR</sequence>
<evidence type="ECO:0000256" key="2">
    <source>
        <dbReference type="ARBA" id="ARBA00008640"/>
    </source>
</evidence>
<dbReference type="PANTHER" id="PTHR12677">
    <property type="entry name" value="GOLGI APPARATUS MEMBRANE PROTEIN TVP38-RELATED"/>
    <property type="match status" value="1"/>
</dbReference>
<evidence type="ECO:0000313" key="9">
    <source>
        <dbReference type="EMBL" id="MBK1843911.1"/>
    </source>
</evidence>
<dbReference type="EMBL" id="JAENIP010000010">
    <property type="protein sequence ID" value="MBK1843911.1"/>
    <property type="molecule type" value="Genomic_DNA"/>
</dbReference>
<feature type="domain" description="VTT" evidence="8">
    <location>
        <begin position="94"/>
        <end position="211"/>
    </location>
</feature>
<proteinExistence type="inferred from homology"/>
<feature type="transmembrane region" description="Helical" evidence="7">
    <location>
        <begin position="160"/>
        <end position="182"/>
    </location>
</feature>
<comment type="similarity">
    <text evidence="2 7">Belongs to the TVP38/TMEM64 family.</text>
</comment>
<evidence type="ECO:0000256" key="6">
    <source>
        <dbReference type="ARBA" id="ARBA00023136"/>
    </source>
</evidence>
<dbReference type="InterPro" id="IPR032816">
    <property type="entry name" value="VTT_dom"/>
</dbReference>
<evidence type="ECO:0000256" key="3">
    <source>
        <dbReference type="ARBA" id="ARBA00022475"/>
    </source>
</evidence>
<keyword evidence="3 7" id="KW-1003">Cell membrane</keyword>
<accession>A0ABS1FKG1</accession>
<keyword evidence="10" id="KW-1185">Reference proteome</keyword>
<comment type="caution">
    <text evidence="9">The sequence shown here is derived from an EMBL/GenBank/DDBJ whole genome shotgun (WGS) entry which is preliminary data.</text>
</comment>
<name>A0ABS1FKG1_9CORY</name>
<comment type="subcellular location">
    <subcellularLocation>
        <location evidence="1 7">Cell membrane</location>
        <topology evidence="1 7">Multi-pass membrane protein</topology>
    </subcellularLocation>
</comment>
<feature type="transmembrane region" description="Helical" evidence="7">
    <location>
        <begin position="77"/>
        <end position="94"/>
    </location>
</feature>
<keyword evidence="5 7" id="KW-1133">Transmembrane helix</keyword>
<feature type="transmembrane region" description="Helical" evidence="7">
    <location>
        <begin position="188"/>
        <end position="208"/>
    </location>
</feature>
<feature type="transmembrane region" description="Helical" evidence="7">
    <location>
        <begin position="106"/>
        <end position="131"/>
    </location>
</feature>
<dbReference type="Proteomes" id="UP000650005">
    <property type="component" value="Unassembled WGS sequence"/>
</dbReference>
<evidence type="ECO:0000256" key="7">
    <source>
        <dbReference type="RuleBase" id="RU366058"/>
    </source>
</evidence>
<evidence type="ECO:0000259" key="8">
    <source>
        <dbReference type="Pfam" id="PF09335"/>
    </source>
</evidence>
<feature type="transmembrane region" description="Helical" evidence="7">
    <location>
        <begin position="220"/>
        <end position="238"/>
    </location>
</feature>
<dbReference type="PANTHER" id="PTHR12677:SF59">
    <property type="entry name" value="GOLGI APPARATUS MEMBRANE PROTEIN TVP38-RELATED"/>
    <property type="match status" value="1"/>
</dbReference>
<evidence type="ECO:0000256" key="4">
    <source>
        <dbReference type="ARBA" id="ARBA00022692"/>
    </source>
</evidence>
<feature type="transmembrane region" description="Helical" evidence="7">
    <location>
        <begin position="43"/>
        <end position="65"/>
    </location>
</feature>
<keyword evidence="6 7" id="KW-0472">Membrane</keyword>
<evidence type="ECO:0000256" key="5">
    <source>
        <dbReference type="ARBA" id="ARBA00022989"/>
    </source>
</evidence>